<feature type="region of interest" description="Disordered" evidence="1">
    <location>
        <begin position="253"/>
        <end position="307"/>
    </location>
</feature>
<keyword evidence="3" id="KW-1185">Reference proteome</keyword>
<dbReference type="EMBL" id="JBBNAG010000006">
    <property type="protein sequence ID" value="KAK9125426.1"/>
    <property type="molecule type" value="Genomic_DNA"/>
</dbReference>
<proteinExistence type="predicted"/>
<organism evidence="2 3">
    <name type="scientific">Stephania cephalantha</name>
    <dbReference type="NCBI Taxonomy" id="152367"/>
    <lineage>
        <taxon>Eukaryota</taxon>
        <taxon>Viridiplantae</taxon>
        <taxon>Streptophyta</taxon>
        <taxon>Embryophyta</taxon>
        <taxon>Tracheophyta</taxon>
        <taxon>Spermatophyta</taxon>
        <taxon>Magnoliopsida</taxon>
        <taxon>Ranunculales</taxon>
        <taxon>Menispermaceae</taxon>
        <taxon>Menispermoideae</taxon>
        <taxon>Cissampelideae</taxon>
        <taxon>Stephania</taxon>
    </lineage>
</organism>
<sequence length="307" mass="33252">MMTNGGAAAGAATGHRKDRRKGDRERAAAAAARAALNSGVDGWTRQAAPASAPAISDDAGEEEAAAATVNGVGQRARWRVAGPIDPEETQQQWTRRRDFDAARQRDGLLAKKTRGVGHAYLLEVWTAKSLRRYVSTIGQRAATSEPGAGSCYCRARSDCYLGDGGEWLNWRGRRASVAPAGKLTANISGDRRWRDRAGMMTNGGAAEVRRRAIEGIDAREIANEQHRWQRGGLNSGARWVDAVRLQQWHQRELVTPPRRSGGGSGSGAAAAAAARQRRGERHGATARWRYTGPIDPRRYTTTMDKAS</sequence>
<evidence type="ECO:0000313" key="3">
    <source>
        <dbReference type="Proteomes" id="UP001419268"/>
    </source>
</evidence>
<feature type="region of interest" description="Disordered" evidence="1">
    <location>
        <begin position="1"/>
        <end position="70"/>
    </location>
</feature>
<accession>A0AAP0P2U9</accession>
<feature type="compositionally biased region" description="Low complexity" evidence="1">
    <location>
        <begin position="47"/>
        <end position="57"/>
    </location>
</feature>
<dbReference type="AlphaFoldDB" id="A0AAP0P2U9"/>
<name>A0AAP0P2U9_9MAGN</name>
<feature type="compositionally biased region" description="Low complexity" evidence="1">
    <location>
        <begin position="1"/>
        <end position="12"/>
    </location>
</feature>
<reference evidence="2 3" key="1">
    <citation type="submission" date="2024-01" db="EMBL/GenBank/DDBJ databases">
        <title>Genome assemblies of Stephania.</title>
        <authorList>
            <person name="Yang L."/>
        </authorList>
    </citation>
    <scope>NUCLEOTIDE SEQUENCE [LARGE SCALE GENOMIC DNA]</scope>
    <source>
        <strain evidence="2">JXDWG</strain>
        <tissue evidence="2">Leaf</tissue>
    </source>
</reference>
<dbReference type="Proteomes" id="UP001419268">
    <property type="component" value="Unassembled WGS sequence"/>
</dbReference>
<comment type="caution">
    <text evidence="2">The sequence shown here is derived from an EMBL/GenBank/DDBJ whole genome shotgun (WGS) entry which is preliminary data.</text>
</comment>
<evidence type="ECO:0000256" key="1">
    <source>
        <dbReference type="SAM" id="MobiDB-lite"/>
    </source>
</evidence>
<evidence type="ECO:0000313" key="2">
    <source>
        <dbReference type="EMBL" id="KAK9125426.1"/>
    </source>
</evidence>
<protein>
    <submittedName>
        <fullName evidence="2">Uncharacterized protein</fullName>
    </submittedName>
</protein>
<gene>
    <name evidence="2" type="ORF">Scep_014272</name>
</gene>